<protein>
    <recommendedName>
        <fullName evidence="3">Sulfotransferase family protein</fullName>
    </recommendedName>
</protein>
<reference evidence="1 2" key="1">
    <citation type="submission" date="2024-02" db="EMBL/GenBank/DDBJ databases">
        <authorList>
            <person name="Daric V."/>
            <person name="Darras S."/>
        </authorList>
    </citation>
    <scope>NUCLEOTIDE SEQUENCE [LARGE SCALE GENOMIC DNA]</scope>
</reference>
<dbReference type="InterPro" id="IPR040632">
    <property type="entry name" value="Sulfotransfer_4"/>
</dbReference>
<dbReference type="Pfam" id="PF17784">
    <property type="entry name" value="Sulfotransfer_4"/>
    <property type="match status" value="2"/>
</dbReference>
<evidence type="ECO:0008006" key="3">
    <source>
        <dbReference type="Google" id="ProtNLM"/>
    </source>
</evidence>
<dbReference type="EMBL" id="CAWYQH010000068">
    <property type="protein sequence ID" value="CAK8680231.1"/>
    <property type="molecule type" value="Genomic_DNA"/>
</dbReference>
<sequence length="425" mass="49773">MKVIVAGFAKTGTKSMHIALRELGYEVYDFVENFWYLGKDWNKILTEGGSVDDFKRMYKDVDATIDTPVYFFWKEIHEAFPDAKIVFTTRDEDSWFPSYRKQIEEMGKNTMLRLMFIYSPLGRKFGALLEKMSQVVLATSGDNPSTFSWKIPVNEMVMRRLYRQHTADVIQNAPKDKLLVYNLKEGWEPLCKFLDKPVPDKQFPHANIGGKLFEELMQKHPVMQRMDWNKILTEGGSVDDFKRMYKDVDATIDTPVYFFWKEIHEAFPDAKIVFTTREEDSWFPSYRKQIEAMEKNTMLRLIFVYSPLGRKLSALIGKMSEVVLATSISNPSTFYWKIPVNEMVMRRLYRQHTADVIQNAPKDKLLVYNLKEGWEPLCKFLNKPVPDKQFPHANIGGKLFDELMQKHPVMQRMVKEAFVVISLLI</sequence>
<name>A0ABP0FKT2_CLALP</name>
<proteinExistence type="predicted"/>
<accession>A0ABP0FKT2</accession>
<dbReference type="Proteomes" id="UP001642483">
    <property type="component" value="Unassembled WGS sequence"/>
</dbReference>
<keyword evidence="2" id="KW-1185">Reference proteome</keyword>
<gene>
    <name evidence="1" type="ORF">CVLEPA_LOCUS10505</name>
</gene>
<dbReference type="InterPro" id="IPR027417">
    <property type="entry name" value="P-loop_NTPase"/>
</dbReference>
<comment type="caution">
    <text evidence="1">The sequence shown here is derived from an EMBL/GenBank/DDBJ whole genome shotgun (WGS) entry which is preliminary data.</text>
</comment>
<dbReference type="SUPFAM" id="SSF52540">
    <property type="entry name" value="P-loop containing nucleoside triphosphate hydrolases"/>
    <property type="match status" value="2"/>
</dbReference>
<dbReference type="Gene3D" id="3.40.50.300">
    <property type="entry name" value="P-loop containing nucleotide triphosphate hydrolases"/>
    <property type="match status" value="1"/>
</dbReference>
<evidence type="ECO:0000313" key="1">
    <source>
        <dbReference type="EMBL" id="CAK8680231.1"/>
    </source>
</evidence>
<evidence type="ECO:0000313" key="2">
    <source>
        <dbReference type="Proteomes" id="UP001642483"/>
    </source>
</evidence>
<organism evidence="1 2">
    <name type="scientific">Clavelina lepadiformis</name>
    <name type="common">Light-bulb sea squirt</name>
    <name type="synonym">Ascidia lepadiformis</name>
    <dbReference type="NCBI Taxonomy" id="159417"/>
    <lineage>
        <taxon>Eukaryota</taxon>
        <taxon>Metazoa</taxon>
        <taxon>Chordata</taxon>
        <taxon>Tunicata</taxon>
        <taxon>Ascidiacea</taxon>
        <taxon>Aplousobranchia</taxon>
        <taxon>Clavelinidae</taxon>
        <taxon>Clavelina</taxon>
    </lineage>
</organism>
<dbReference type="PANTHER" id="PTHR36978">
    <property type="entry name" value="P-LOOP CONTAINING NUCLEOTIDE TRIPHOSPHATE HYDROLASE"/>
    <property type="match status" value="1"/>
</dbReference>
<dbReference type="PANTHER" id="PTHR36978:SF4">
    <property type="entry name" value="P-LOOP CONTAINING NUCLEOSIDE TRIPHOSPHATE HYDROLASE PROTEIN"/>
    <property type="match status" value="1"/>
</dbReference>